<evidence type="ECO:0000256" key="1">
    <source>
        <dbReference type="SAM" id="MobiDB-lite"/>
    </source>
</evidence>
<feature type="compositionally biased region" description="Basic and acidic residues" evidence="1">
    <location>
        <begin position="286"/>
        <end position="299"/>
    </location>
</feature>
<protein>
    <recommendedName>
        <fullName evidence="4">DUF4148 domain-containing protein</fullName>
    </recommendedName>
</protein>
<feature type="compositionally biased region" description="Low complexity" evidence="1">
    <location>
        <begin position="138"/>
        <end position="152"/>
    </location>
</feature>
<dbReference type="GeneID" id="97042028"/>
<dbReference type="EMBL" id="CADIKC010000004">
    <property type="protein sequence ID" value="CAB3696711.1"/>
    <property type="molecule type" value="Genomic_DNA"/>
</dbReference>
<dbReference type="InterPro" id="IPR025421">
    <property type="entry name" value="DUF4148"/>
</dbReference>
<feature type="compositionally biased region" description="Polar residues" evidence="1">
    <location>
        <begin position="261"/>
        <end position="284"/>
    </location>
</feature>
<evidence type="ECO:0000313" key="3">
    <source>
        <dbReference type="Proteomes" id="UP000494255"/>
    </source>
</evidence>
<gene>
    <name evidence="2" type="ORF">LMG24238_03408</name>
</gene>
<proteinExistence type="predicted"/>
<organism evidence="2 3">
    <name type="scientific">Paraburkholderia sediminicola</name>
    <dbReference type="NCBI Taxonomy" id="458836"/>
    <lineage>
        <taxon>Bacteria</taxon>
        <taxon>Pseudomonadati</taxon>
        <taxon>Pseudomonadota</taxon>
        <taxon>Betaproteobacteria</taxon>
        <taxon>Burkholderiales</taxon>
        <taxon>Burkholderiaceae</taxon>
        <taxon>Paraburkholderia</taxon>
    </lineage>
</organism>
<feature type="region of interest" description="Disordered" evidence="1">
    <location>
        <begin position="239"/>
        <end position="326"/>
    </location>
</feature>
<dbReference type="Pfam" id="PF13663">
    <property type="entry name" value="DUF4148"/>
    <property type="match status" value="1"/>
</dbReference>
<feature type="region of interest" description="Disordered" evidence="1">
    <location>
        <begin position="122"/>
        <end position="179"/>
    </location>
</feature>
<dbReference type="RefSeq" id="WP_175051472.1">
    <property type="nucleotide sequence ID" value="NZ_CADIKC010000004.1"/>
</dbReference>
<evidence type="ECO:0008006" key="4">
    <source>
        <dbReference type="Google" id="ProtNLM"/>
    </source>
</evidence>
<dbReference type="AlphaFoldDB" id="A0A6J5BAN0"/>
<dbReference type="Proteomes" id="UP000494255">
    <property type="component" value="Unassembled WGS sequence"/>
</dbReference>
<accession>A0A6J5BAN0</accession>
<name>A0A6J5BAN0_9BURK</name>
<feature type="compositionally biased region" description="Basic and acidic residues" evidence="1">
    <location>
        <begin position="154"/>
        <end position="167"/>
    </location>
</feature>
<keyword evidence="3" id="KW-1185">Reference proteome</keyword>
<feature type="compositionally biased region" description="Polar residues" evidence="1">
    <location>
        <begin position="168"/>
        <end position="179"/>
    </location>
</feature>
<evidence type="ECO:0000313" key="2">
    <source>
        <dbReference type="EMBL" id="CAB3696711.1"/>
    </source>
</evidence>
<sequence>MVVEPRKIVLTSLLVGAVAIAAYISQSDKGWLPTDELGLERDNASHATRGDTITGSVSSGPVVARSDSAAAIAGDLQAARKSLQRNDLVSAQAQLDAVRSAHRDDDQVLALQREVEARAKQTQHALAVVHGDRPTQHGAKSALSSATSSGKTSRSHESYVATREHSNRASSRYSTTQHPPETAVAAVSAGSLLSGKTGGVGTPVGAGSVSSVPAEVKVRSNVTSVTSVPAVSAPIRLIQPTEPTEPISAPPGPQAQQTPQVIPTPSAPQLASSAGTLVKSTSGPKTRAEVRAEIARARADGSLPAFGNPDPAGPGGAPSMTVVPRP</sequence>
<reference evidence="2 3" key="1">
    <citation type="submission" date="2020-04" db="EMBL/GenBank/DDBJ databases">
        <authorList>
            <person name="De Canck E."/>
        </authorList>
    </citation>
    <scope>NUCLEOTIDE SEQUENCE [LARGE SCALE GENOMIC DNA]</scope>
    <source>
        <strain evidence="2 3">LMG 24238</strain>
    </source>
</reference>